<dbReference type="AlphaFoldDB" id="A0A0S8JWD3"/>
<comment type="caution">
    <text evidence="2">The sequence shown here is derived from an EMBL/GenBank/DDBJ whole genome shotgun (WGS) entry which is preliminary data.</text>
</comment>
<evidence type="ECO:0000313" key="3">
    <source>
        <dbReference type="Proteomes" id="UP000050975"/>
    </source>
</evidence>
<evidence type="ECO:0000313" key="2">
    <source>
        <dbReference type="EMBL" id="KPL13507.1"/>
    </source>
</evidence>
<dbReference type="Proteomes" id="UP000050975">
    <property type="component" value="Unassembled WGS sequence"/>
</dbReference>
<name>A0A0S8JWD3_UNCW3</name>
<feature type="non-terminal residue" evidence="2">
    <location>
        <position position="107"/>
    </location>
</feature>
<feature type="chain" id="PRO_5006649322" description="Bulb-type lectin domain-containing protein" evidence="1">
    <location>
        <begin position="23"/>
        <end position="107"/>
    </location>
</feature>
<accession>A0A0S8JWD3</accession>
<evidence type="ECO:0008006" key="4">
    <source>
        <dbReference type="Google" id="ProtNLM"/>
    </source>
</evidence>
<organism evidence="2 3">
    <name type="scientific">candidate division WOR_3 bacterium SM1_77</name>
    <dbReference type="NCBI Taxonomy" id="1703778"/>
    <lineage>
        <taxon>Bacteria</taxon>
        <taxon>Bacteria division WOR-3</taxon>
    </lineage>
</organism>
<protein>
    <recommendedName>
        <fullName evidence="4">Bulb-type lectin domain-containing protein</fullName>
    </recommendedName>
</protein>
<feature type="signal peptide" evidence="1">
    <location>
        <begin position="1"/>
        <end position="22"/>
    </location>
</feature>
<sequence>MSTTQLLSCIICILCIFSLSSAQVDTVWVRTYNGPWNGGDHAYAVGFHRSGGNVYVTGKSAGINNPDMLTIMYDSEGVEQWVARYAGPNDLVDYAEALAVDDSSNVY</sequence>
<evidence type="ECO:0000256" key="1">
    <source>
        <dbReference type="SAM" id="SignalP"/>
    </source>
</evidence>
<keyword evidence="1" id="KW-0732">Signal</keyword>
<reference evidence="2 3" key="1">
    <citation type="journal article" date="2015" name="Microbiome">
        <title>Genomic resolution of linkages in carbon, nitrogen, and sulfur cycling among widespread estuary sediment bacteria.</title>
        <authorList>
            <person name="Baker B.J."/>
            <person name="Lazar C.S."/>
            <person name="Teske A.P."/>
            <person name="Dick G.J."/>
        </authorList>
    </citation>
    <scope>NUCLEOTIDE SEQUENCE [LARGE SCALE GENOMIC DNA]</scope>
    <source>
        <strain evidence="2">SM1_77</strain>
    </source>
</reference>
<proteinExistence type="predicted"/>
<gene>
    <name evidence="2" type="ORF">AMJ74_05160</name>
</gene>
<dbReference type="EMBL" id="LJVE01000100">
    <property type="protein sequence ID" value="KPL13507.1"/>
    <property type="molecule type" value="Genomic_DNA"/>
</dbReference>